<evidence type="ECO:0000256" key="2">
    <source>
        <dbReference type="ARBA" id="ARBA00023002"/>
    </source>
</evidence>
<feature type="transmembrane region" description="Helical" evidence="3">
    <location>
        <begin position="20"/>
        <end position="43"/>
    </location>
</feature>
<dbReference type="GeneID" id="59284200"/>
<keyword evidence="2" id="KW-0560">Oxidoreductase</keyword>
<dbReference type="RefSeq" id="XP_037168553.1">
    <property type="nucleotide sequence ID" value="XM_037304460.1"/>
</dbReference>
<dbReference type="InterPro" id="IPR011032">
    <property type="entry name" value="GroES-like_sf"/>
</dbReference>
<name>A0A8H6G2C4_9LECA</name>
<evidence type="ECO:0000256" key="3">
    <source>
        <dbReference type="SAM" id="Phobius"/>
    </source>
</evidence>
<dbReference type="InterPro" id="IPR047122">
    <property type="entry name" value="Trans-enoyl_RdTase-like"/>
</dbReference>
<protein>
    <submittedName>
        <fullName evidence="4">Uncharacterized protein</fullName>
    </submittedName>
</protein>
<keyword evidence="3" id="KW-0472">Membrane</keyword>
<keyword evidence="5" id="KW-1185">Reference proteome</keyword>
<dbReference type="EMBL" id="JACCJC010000006">
    <property type="protein sequence ID" value="KAF6239266.1"/>
    <property type="molecule type" value="Genomic_DNA"/>
</dbReference>
<evidence type="ECO:0000256" key="1">
    <source>
        <dbReference type="ARBA" id="ARBA00008072"/>
    </source>
</evidence>
<dbReference type="AlphaFoldDB" id="A0A8H6G2C4"/>
<proteinExistence type="inferred from homology"/>
<dbReference type="GO" id="GO:0016651">
    <property type="term" value="F:oxidoreductase activity, acting on NAD(P)H"/>
    <property type="evidence" value="ECO:0007669"/>
    <property type="project" value="InterPro"/>
</dbReference>
<keyword evidence="3" id="KW-0812">Transmembrane</keyword>
<organism evidence="4 5">
    <name type="scientific">Letharia columbiana</name>
    <dbReference type="NCBI Taxonomy" id="112416"/>
    <lineage>
        <taxon>Eukaryota</taxon>
        <taxon>Fungi</taxon>
        <taxon>Dikarya</taxon>
        <taxon>Ascomycota</taxon>
        <taxon>Pezizomycotina</taxon>
        <taxon>Lecanoromycetes</taxon>
        <taxon>OSLEUM clade</taxon>
        <taxon>Lecanoromycetidae</taxon>
        <taxon>Lecanorales</taxon>
        <taxon>Lecanorineae</taxon>
        <taxon>Parmeliaceae</taxon>
        <taxon>Letharia</taxon>
    </lineage>
</organism>
<comment type="similarity">
    <text evidence="1">Belongs to the zinc-containing alcohol dehydrogenase family.</text>
</comment>
<dbReference type="Gene3D" id="3.40.50.720">
    <property type="entry name" value="NAD(P)-binding Rossmann-like Domain"/>
    <property type="match status" value="1"/>
</dbReference>
<keyword evidence="3" id="KW-1133">Transmembrane helix</keyword>
<comment type="caution">
    <text evidence="4">The sequence shown here is derived from an EMBL/GenBank/DDBJ whole genome shotgun (WGS) entry which is preliminary data.</text>
</comment>
<reference evidence="4 5" key="1">
    <citation type="journal article" date="2020" name="Genomics">
        <title>Complete, high-quality genomes from long-read metagenomic sequencing of two wolf lichen thalli reveals enigmatic genome architecture.</title>
        <authorList>
            <person name="McKenzie S.K."/>
            <person name="Walston R.F."/>
            <person name="Allen J.L."/>
        </authorList>
    </citation>
    <scope>NUCLEOTIDE SEQUENCE [LARGE SCALE GENOMIC DNA]</scope>
    <source>
        <strain evidence="4">WasteWater2</strain>
    </source>
</reference>
<evidence type="ECO:0000313" key="5">
    <source>
        <dbReference type="Proteomes" id="UP000578531"/>
    </source>
</evidence>
<gene>
    <name evidence="4" type="ORF">HO173_002527</name>
</gene>
<dbReference type="PANTHER" id="PTHR45348:SF2">
    <property type="entry name" value="ZINC-TYPE ALCOHOL DEHYDROGENASE-LIKE PROTEIN C2E1P3.01"/>
    <property type="match status" value="1"/>
</dbReference>
<evidence type="ECO:0000313" key="4">
    <source>
        <dbReference type="EMBL" id="KAF6239266.1"/>
    </source>
</evidence>
<dbReference type="PANTHER" id="PTHR45348">
    <property type="entry name" value="HYPOTHETICAL OXIDOREDUCTASE (EUROFUNG)"/>
    <property type="match status" value="1"/>
</dbReference>
<sequence>MKILTPCPSSQLEDPYFRPYLSVIVGAAVAGQVVQFGGGVTGIQKGQRVMGSAIPIAVASGLRVVTTASKKYSAAVTSLGDEYFSDHDSATIVDDVVNASKFSVGIDTISKPPTIKAPADVVQCLGKSKETS</sequence>
<accession>A0A8H6G2C4</accession>
<dbReference type="SUPFAM" id="SSF50129">
    <property type="entry name" value="GroES-like"/>
    <property type="match status" value="1"/>
</dbReference>
<dbReference type="Proteomes" id="UP000578531">
    <property type="component" value="Unassembled WGS sequence"/>
</dbReference>